<dbReference type="Gene3D" id="1.10.10.10">
    <property type="entry name" value="Winged helix-like DNA-binding domain superfamily/Winged helix DNA-binding domain"/>
    <property type="match status" value="1"/>
</dbReference>
<reference evidence="5" key="1">
    <citation type="journal article" date="2019" name="Int. J. Syst. Evol. Microbiol.">
        <title>The Global Catalogue of Microorganisms (GCM) 10K type strain sequencing project: providing services to taxonomists for standard genome sequencing and annotation.</title>
        <authorList>
            <consortium name="The Broad Institute Genomics Platform"/>
            <consortium name="The Broad Institute Genome Sequencing Center for Infectious Disease"/>
            <person name="Wu L."/>
            <person name="Ma J."/>
        </authorList>
    </citation>
    <scope>NUCLEOTIDE SEQUENCE [LARGE SCALE GENOMIC DNA]</scope>
    <source>
        <strain evidence="5">CGMCC 4.7132</strain>
    </source>
</reference>
<organism evidence="4 5">
    <name type="scientific">Sphaerisporangium dianthi</name>
    <dbReference type="NCBI Taxonomy" id="1436120"/>
    <lineage>
        <taxon>Bacteria</taxon>
        <taxon>Bacillati</taxon>
        <taxon>Actinomycetota</taxon>
        <taxon>Actinomycetes</taxon>
        <taxon>Streptosporangiales</taxon>
        <taxon>Streptosporangiaceae</taxon>
        <taxon>Sphaerisporangium</taxon>
    </lineage>
</organism>
<gene>
    <name evidence="4" type="ORF">ACFO60_38610</name>
</gene>
<dbReference type="SUPFAM" id="SSF48452">
    <property type="entry name" value="TPR-like"/>
    <property type="match status" value="1"/>
</dbReference>
<proteinExistence type="predicted"/>
<evidence type="ECO:0000256" key="2">
    <source>
        <dbReference type="ARBA" id="ARBA00022840"/>
    </source>
</evidence>
<dbReference type="InterPro" id="IPR000792">
    <property type="entry name" value="Tscrpt_reg_LuxR_C"/>
</dbReference>
<dbReference type="InterPro" id="IPR011990">
    <property type="entry name" value="TPR-like_helical_dom_sf"/>
</dbReference>
<protein>
    <submittedName>
        <fullName evidence="4">AAA family ATPase</fullName>
    </submittedName>
</protein>
<dbReference type="Gene3D" id="1.25.40.10">
    <property type="entry name" value="Tetratricopeptide repeat domain"/>
    <property type="match status" value="1"/>
</dbReference>
<dbReference type="InterPro" id="IPR041664">
    <property type="entry name" value="AAA_16"/>
</dbReference>
<evidence type="ECO:0000259" key="3">
    <source>
        <dbReference type="PROSITE" id="PS50043"/>
    </source>
</evidence>
<dbReference type="PROSITE" id="PS50043">
    <property type="entry name" value="HTH_LUXR_2"/>
    <property type="match status" value="1"/>
</dbReference>
<dbReference type="InterPro" id="IPR036388">
    <property type="entry name" value="WH-like_DNA-bd_sf"/>
</dbReference>
<dbReference type="InterPro" id="IPR027417">
    <property type="entry name" value="P-loop_NTPase"/>
</dbReference>
<keyword evidence="2" id="KW-0067">ATP-binding</keyword>
<keyword evidence="5" id="KW-1185">Reference proteome</keyword>
<keyword evidence="1" id="KW-0547">Nucleotide-binding</keyword>
<dbReference type="PANTHER" id="PTHR16305:SF35">
    <property type="entry name" value="TRANSCRIPTIONAL ACTIVATOR DOMAIN"/>
    <property type="match status" value="1"/>
</dbReference>
<dbReference type="Pfam" id="PF13191">
    <property type="entry name" value="AAA_16"/>
    <property type="match status" value="1"/>
</dbReference>
<dbReference type="SMART" id="SM00421">
    <property type="entry name" value="HTH_LUXR"/>
    <property type="match status" value="1"/>
</dbReference>
<dbReference type="SUPFAM" id="SSF52540">
    <property type="entry name" value="P-loop containing nucleoside triphosphate hydrolases"/>
    <property type="match status" value="1"/>
</dbReference>
<dbReference type="InterPro" id="IPR016032">
    <property type="entry name" value="Sig_transdc_resp-reg_C-effctor"/>
</dbReference>
<evidence type="ECO:0000256" key="1">
    <source>
        <dbReference type="ARBA" id="ARBA00022741"/>
    </source>
</evidence>
<sequence>MALVERDTELGRLSDLLGACALGAGAIAIVRGPVAVGKTELLHTFARDVAAPRARYLGATGSPAERDLPFGLLSQLFHDAVGEHAEQAAAVPPAGGAFTGRADPQVLDGVWRFVRAMAAGRPLVIGVDDVDHADDASLQCLLFIARRVRQAPVMLVLGERVGIGPGSSVFRAELLRQPHCVQIRLERLSCDGVAALLARDLDPRVAHGLAAPAFEATGGNPLLVQALAEDWQAAARSGGFRQPAGLVIGDRFAEAVMSCLYRCEHNALAVARAVAVLGEPHGSAIVAQLAGLHPVETGATTGLLEEAGVLRQGRYRHPVAREAVLRELPSGQRAELHAGAARLLHAEGAPPTSVAWHLVAAGRAAEPWTASVLQESANNATASGEFDFALDCLKLAHHMADADEQQHVAGQAVLARTEWKADPARVVRHLDRLTDALHQGRLAGEQVAAAFEYLLWHGRGVEAAQALGRLSGAPRLAEVRACLESCYPAQRGAAGRATPVPRSTSSVTTMLRAAAGRFTSEEEYLSQGFELDGTPLAPLAAALLALARPARLDKLAPWCPTLLEEAAGRGTRIWRGLLTAVRADRSLLRGDLPGAVKLAAEALTELSTTGWGVVIGAPLACALLAMVEMGRDDEAAAWLSTPVPGALLETPFGLRYLQARGQYQLACGRPYAALSDFQACGRLLSAWEADDPDAMPWRIDAAQALLRLGRRAEARKLLSEQIARLDETRDRRTLGRALRHLAATADTLDRPKLLAESVQMLRMAGDQLEYAHALADLGRAHSAAGDSRRARVTLRRAWRVAKDCQAEGLAGSLLPSLAATPSARTRLLPNADGTAELSAAEYRVGVLAARNYTNRQIANHLCITVSTVEQHLTRVYRKLKVRSRADLPVYLQIEEGEPTGTDP</sequence>
<dbReference type="RefSeq" id="WP_380851693.1">
    <property type="nucleotide sequence ID" value="NZ_JBHSFP010000055.1"/>
</dbReference>
<dbReference type="Pfam" id="PF00196">
    <property type="entry name" value="GerE"/>
    <property type="match status" value="1"/>
</dbReference>
<dbReference type="CDD" id="cd06170">
    <property type="entry name" value="LuxR_C_like"/>
    <property type="match status" value="1"/>
</dbReference>
<dbReference type="SUPFAM" id="SSF46894">
    <property type="entry name" value="C-terminal effector domain of the bipartite response regulators"/>
    <property type="match status" value="1"/>
</dbReference>
<accession>A0ABV9CUU4</accession>
<evidence type="ECO:0000313" key="5">
    <source>
        <dbReference type="Proteomes" id="UP001596004"/>
    </source>
</evidence>
<dbReference type="PANTHER" id="PTHR16305">
    <property type="entry name" value="TESTICULAR SOLUBLE ADENYLYL CYCLASE"/>
    <property type="match status" value="1"/>
</dbReference>
<evidence type="ECO:0000313" key="4">
    <source>
        <dbReference type="EMBL" id="MFC4536716.1"/>
    </source>
</evidence>
<comment type="caution">
    <text evidence="4">The sequence shown here is derived from an EMBL/GenBank/DDBJ whole genome shotgun (WGS) entry which is preliminary data.</text>
</comment>
<dbReference type="Proteomes" id="UP001596004">
    <property type="component" value="Unassembled WGS sequence"/>
</dbReference>
<dbReference type="EMBL" id="JBHSFP010000055">
    <property type="protein sequence ID" value="MFC4536716.1"/>
    <property type="molecule type" value="Genomic_DNA"/>
</dbReference>
<feature type="domain" description="HTH luxR-type" evidence="3">
    <location>
        <begin position="830"/>
        <end position="895"/>
    </location>
</feature>
<name>A0ABV9CUU4_9ACTN</name>